<comment type="caution">
    <text evidence="4">The sequence shown here is derived from an EMBL/GenBank/DDBJ whole genome shotgun (WGS) entry which is preliminary data.</text>
</comment>
<keyword evidence="1" id="KW-0418">Kinase</keyword>
<dbReference type="PANTHER" id="PTHR35526:SF3">
    <property type="entry name" value="ANTI-SIGMA-F FACTOR RSBW"/>
    <property type="match status" value="1"/>
</dbReference>
<feature type="domain" description="MEDS" evidence="3">
    <location>
        <begin position="17"/>
        <end position="138"/>
    </location>
</feature>
<dbReference type="Pfam" id="PF14417">
    <property type="entry name" value="MEDS"/>
    <property type="match status" value="1"/>
</dbReference>
<feature type="domain" description="Histidine kinase/HSP90-like ATPase" evidence="2">
    <location>
        <begin position="193"/>
        <end position="301"/>
    </location>
</feature>
<gene>
    <name evidence="4" type="ORF">Aph01nite_53010</name>
</gene>
<sequence length="305" mass="33652">MPVQVERAPLVSEPFAHVAVAYGSPEEYLKSVLPCLLGGLRRDERTLLIGPGEHLDLVRTALGDDDARVETHLSQDWYGHPARAMAAFHEFARRPGPALIVAEPVWESPADAAEWARIEAVVNVAFAGIRCTVMCVYRDPAEETFRSHPWYLDGDVIKPSGPYVPPERLDLRQPPFEGAPPYARELDFDLPGIRLMRSFVREQARSAGMAEDEVTSLVLAAAEIAANAVEHGAGHGRVAMWRAGGELVCEITNPDPGIEVPFPGYIPPEPESLRGYGLWISRQLCDRMEVRTVDGTSCVRLHMTL</sequence>
<protein>
    <recommendedName>
        <fullName evidence="6">Anti-sigma regulatory factor</fullName>
    </recommendedName>
</protein>
<dbReference type="InterPro" id="IPR047718">
    <property type="entry name" value="RsbA-like_anti_sig"/>
</dbReference>
<dbReference type="InterPro" id="IPR003594">
    <property type="entry name" value="HATPase_dom"/>
</dbReference>
<reference evidence="4" key="1">
    <citation type="submission" date="2021-01" db="EMBL/GenBank/DDBJ databases">
        <title>Whole genome shotgun sequence of Acrocarpospora phusangensis NBRC 108782.</title>
        <authorList>
            <person name="Komaki H."/>
            <person name="Tamura T."/>
        </authorList>
    </citation>
    <scope>NUCLEOTIDE SEQUENCE</scope>
    <source>
        <strain evidence="4">NBRC 108782</strain>
    </source>
</reference>
<dbReference type="InterPro" id="IPR036890">
    <property type="entry name" value="HATPase_C_sf"/>
</dbReference>
<dbReference type="Proteomes" id="UP000640052">
    <property type="component" value="Unassembled WGS sequence"/>
</dbReference>
<accession>A0A919QFK7</accession>
<dbReference type="CDD" id="cd16936">
    <property type="entry name" value="HATPase_RsbW-like"/>
    <property type="match status" value="1"/>
</dbReference>
<evidence type="ECO:0000313" key="5">
    <source>
        <dbReference type="Proteomes" id="UP000640052"/>
    </source>
</evidence>
<dbReference type="EMBL" id="BOOA01000048">
    <property type="protein sequence ID" value="GIH26991.1"/>
    <property type="molecule type" value="Genomic_DNA"/>
</dbReference>
<keyword evidence="1" id="KW-0808">Transferase</keyword>
<dbReference type="PANTHER" id="PTHR35526">
    <property type="entry name" value="ANTI-SIGMA-F FACTOR RSBW-RELATED"/>
    <property type="match status" value="1"/>
</dbReference>
<dbReference type="SUPFAM" id="SSF55874">
    <property type="entry name" value="ATPase domain of HSP90 chaperone/DNA topoisomerase II/histidine kinase"/>
    <property type="match status" value="1"/>
</dbReference>
<keyword evidence="1" id="KW-0723">Serine/threonine-protein kinase</keyword>
<name>A0A919QFK7_9ACTN</name>
<evidence type="ECO:0008006" key="6">
    <source>
        <dbReference type="Google" id="ProtNLM"/>
    </source>
</evidence>
<organism evidence="4 5">
    <name type="scientific">Acrocarpospora phusangensis</name>
    <dbReference type="NCBI Taxonomy" id="1070424"/>
    <lineage>
        <taxon>Bacteria</taxon>
        <taxon>Bacillati</taxon>
        <taxon>Actinomycetota</taxon>
        <taxon>Actinomycetes</taxon>
        <taxon>Streptosporangiales</taxon>
        <taxon>Streptosporangiaceae</taxon>
        <taxon>Acrocarpospora</taxon>
    </lineage>
</organism>
<evidence type="ECO:0000259" key="3">
    <source>
        <dbReference type="Pfam" id="PF14417"/>
    </source>
</evidence>
<dbReference type="AlphaFoldDB" id="A0A919QFK7"/>
<dbReference type="NCBIfam" id="NF041045">
    <property type="entry name" value="RsbA_anti_sig"/>
    <property type="match status" value="1"/>
</dbReference>
<dbReference type="InterPro" id="IPR025847">
    <property type="entry name" value="MEDS_domain"/>
</dbReference>
<evidence type="ECO:0000259" key="2">
    <source>
        <dbReference type="Pfam" id="PF13581"/>
    </source>
</evidence>
<dbReference type="Pfam" id="PF13581">
    <property type="entry name" value="HATPase_c_2"/>
    <property type="match status" value="1"/>
</dbReference>
<dbReference type="InterPro" id="IPR050267">
    <property type="entry name" value="Anti-sigma-factor_SerPK"/>
</dbReference>
<keyword evidence="5" id="KW-1185">Reference proteome</keyword>
<dbReference type="GO" id="GO:0004674">
    <property type="term" value="F:protein serine/threonine kinase activity"/>
    <property type="evidence" value="ECO:0007669"/>
    <property type="project" value="UniProtKB-KW"/>
</dbReference>
<evidence type="ECO:0000256" key="1">
    <source>
        <dbReference type="ARBA" id="ARBA00022527"/>
    </source>
</evidence>
<evidence type="ECO:0000313" key="4">
    <source>
        <dbReference type="EMBL" id="GIH26991.1"/>
    </source>
</evidence>
<dbReference type="Gene3D" id="3.30.565.10">
    <property type="entry name" value="Histidine kinase-like ATPase, C-terminal domain"/>
    <property type="match status" value="1"/>
</dbReference>
<proteinExistence type="predicted"/>